<dbReference type="EMBL" id="BPLQ01014591">
    <property type="protein sequence ID" value="GIY81254.1"/>
    <property type="molecule type" value="Genomic_DNA"/>
</dbReference>
<keyword evidence="2" id="KW-1185">Reference proteome</keyword>
<accession>A0AAV4WHE9</accession>
<evidence type="ECO:0000313" key="1">
    <source>
        <dbReference type="EMBL" id="GIY81254.1"/>
    </source>
</evidence>
<sequence length="128" mass="14884">MIKNVFGVLKRTHRALEKRSHEILNAFWLPVSAVLSEHHQFNVLLQAPTRSGHPDIYRVTITTALHHPLSDYHILFSNVGCQYSVSHPIPVQLLSRSQFSSELKIWWREPLLLLRFHLTVKNNVFIVT</sequence>
<dbReference type="AlphaFoldDB" id="A0AAV4WHE9"/>
<name>A0AAV4WHE9_9ARAC</name>
<dbReference type="Proteomes" id="UP001054837">
    <property type="component" value="Unassembled WGS sequence"/>
</dbReference>
<comment type="caution">
    <text evidence="1">The sequence shown here is derived from an EMBL/GenBank/DDBJ whole genome shotgun (WGS) entry which is preliminary data.</text>
</comment>
<reference evidence="1 2" key="1">
    <citation type="submission" date="2021-06" db="EMBL/GenBank/DDBJ databases">
        <title>Caerostris darwini draft genome.</title>
        <authorList>
            <person name="Kono N."/>
            <person name="Arakawa K."/>
        </authorList>
    </citation>
    <scope>NUCLEOTIDE SEQUENCE [LARGE SCALE GENOMIC DNA]</scope>
</reference>
<proteinExistence type="predicted"/>
<organism evidence="1 2">
    <name type="scientific">Caerostris darwini</name>
    <dbReference type="NCBI Taxonomy" id="1538125"/>
    <lineage>
        <taxon>Eukaryota</taxon>
        <taxon>Metazoa</taxon>
        <taxon>Ecdysozoa</taxon>
        <taxon>Arthropoda</taxon>
        <taxon>Chelicerata</taxon>
        <taxon>Arachnida</taxon>
        <taxon>Araneae</taxon>
        <taxon>Araneomorphae</taxon>
        <taxon>Entelegynae</taxon>
        <taxon>Araneoidea</taxon>
        <taxon>Araneidae</taxon>
        <taxon>Caerostris</taxon>
    </lineage>
</organism>
<protein>
    <submittedName>
        <fullName evidence="1">Uncharacterized protein</fullName>
    </submittedName>
</protein>
<gene>
    <name evidence="1" type="ORF">CDAR_430141</name>
</gene>
<evidence type="ECO:0000313" key="2">
    <source>
        <dbReference type="Proteomes" id="UP001054837"/>
    </source>
</evidence>